<feature type="chain" id="PRO_5045854657" evidence="1">
    <location>
        <begin position="20"/>
        <end position="210"/>
    </location>
</feature>
<keyword evidence="3" id="KW-1185">Reference proteome</keyword>
<organism evidence="2 3">
    <name type="scientific">Rodentibacter caecimuris</name>
    <dbReference type="NCBI Taxonomy" id="1796644"/>
    <lineage>
        <taxon>Bacteria</taxon>
        <taxon>Pseudomonadati</taxon>
        <taxon>Pseudomonadota</taxon>
        <taxon>Gammaproteobacteria</taxon>
        <taxon>Pasteurellales</taxon>
        <taxon>Pasteurellaceae</taxon>
        <taxon>Rodentibacter</taxon>
    </lineage>
</organism>
<dbReference type="EMBL" id="MLAA01000004">
    <property type="protein sequence ID" value="OOF71160.1"/>
    <property type="molecule type" value="Genomic_DNA"/>
</dbReference>
<dbReference type="InterPro" id="IPR010412">
    <property type="entry name" value="DUF1007"/>
</dbReference>
<dbReference type="Proteomes" id="UP000188820">
    <property type="component" value="Unassembled WGS sequence"/>
</dbReference>
<name>A0ABX3L0T4_9PAST</name>
<accession>A0ABX3L0T4</accession>
<evidence type="ECO:0000256" key="1">
    <source>
        <dbReference type="SAM" id="SignalP"/>
    </source>
</evidence>
<comment type="caution">
    <text evidence="2">The sequence shown here is derived from an EMBL/GenBank/DDBJ whole genome shotgun (WGS) entry which is preliminary data.</text>
</comment>
<keyword evidence="1" id="KW-0732">Signal</keyword>
<dbReference type="RefSeq" id="WP_077462369.1">
    <property type="nucleotide sequence ID" value="NZ_MLAA01000004.1"/>
</dbReference>
<feature type="signal peptide" evidence="1">
    <location>
        <begin position="1"/>
        <end position="19"/>
    </location>
</feature>
<protein>
    <submittedName>
        <fullName evidence="2">ABC transporter</fullName>
    </submittedName>
</protein>
<proteinExistence type="predicted"/>
<reference evidence="2 3" key="1">
    <citation type="submission" date="2016-10" db="EMBL/GenBank/DDBJ databases">
        <title>Rodentibacter gen. nov. and new species.</title>
        <authorList>
            <person name="Christensen H."/>
        </authorList>
    </citation>
    <scope>NUCLEOTIDE SEQUENCE [LARGE SCALE GENOMIC DNA]</scope>
    <source>
        <strain evidence="2 3">1998236014</strain>
    </source>
</reference>
<dbReference type="PIRSF" id="PIRSF008159">
    <property type="entry name" value="UCP008159_ABC"/>
    <property type="match status" value="1"/>
</dbReference>
<evidence type="ECO:0000313" key="3">
    <source>
        <dbReference type="Proteomes" id="UP000188820"/>
    </source>
</evidence>
<gene>
    <name evidence="2" type="ORF">BKG89_01220</name>
</gene>
<sequence length="210" mass="24502">MKKILIVLILFLRASYALAHPHAFIDMYTVPKVENQQLIGFSMRWRLDEASSSAVLYDLALAKGNNEEEQKLVDDIMQNIVNEHYFSYFFDKNNNKIKYKRQPENYGMKEIGSQVEYYFDLLLAKPQPLRKTKLTLKTYDSSYYVAMVYPESTMQAIDFSSLPAHCQGKIIDPNVDDKIRRYASSLDKNQRNEDDSLGRIFAQELQIKCE</sequence>
<dbReference type="InterPro" id="IPR016537">
    <property type="entry name" value="UCP008159_ABC"/>
</dbReference>
<dbReference type="Pfam" id="PF06226">
    <property type="entry name" value="DUF1007"/>
    <property type="match status" value="1"/>
</dbReference>
<evidence type="ECO:0000313" key="2">
    <source>
        <dbReference type="EMBL" id="OOF71160.1"/>
    </source>
</evidence>